<dbReference type="SUPFAM" id="SSF56112">
    <property type="entry name" value="Protein kinase-like (PK-like)"/>
    <property type="match status" value="1"/>
</dbReference>
<dbReference type="PANTHER" id="PTHR43642">
    <property type="entry name" value="HYBRID SIGNAL TRANSDUCTION HISTIDINE KINASE G"/>
    <property type="match status" value="1"/>
</dbReference>
<gene>
    <name evidence="2" type="ORF">BI308_10000</name>
</gene>
<sequence>MFVLSNYKVEVKLYESSNSIVYSAIDRQNQQPVITKILKHAYPLPETIAGFKREYEIIKNLNAEGLKGVVRVYNLESNDRLTIVLEDFGGQSLVQLKLAGHVEVSHFFTIAALVTDIIGQIHQRYVIHKDLNPSNIVLNPTTGEIKVIDFGISTVLSRETTTFCNPNTLEGTLAYISPEQTGRMNRAIDYRTDFYSLGVTFYELLTGQLPFPIDDPLEIVHSHIAKQPVSPHQIKSEIPQTVSDIVLKLMAKNAEDRYNSASGLKADLEECQRQWEEKGKIDSFLLGRNDFSDIFQIPQKLYGREREVNSLLDAFNRVGRGTSEIMLVSGYSGIGKSALVREVYKPITETHGYFIAGKFDQFQRNIPYASIIQAFRSLMRQLLTESEEKLAQWKQKIMDALGVNAEVIIEVIPEAEAILGVQPPVVELPPAEAQNRFNLVFQNFITVFTQPEHPLAIFLDDLQWADRASLKLLERLITAADIQYFFFIGAYRDNEVSETHPLSQTIEEIKKAEVLVSKISLQPLELQEVTQLIGDTLNLAAKQVKPLAKLVQKKTRGNPFFITEFLKNLYGELLLGFNRDCCEWQWDLEQIQGRKITDNVVELMALKVQKLPPETIAVLKLAACTGNQFDLETLAIVSEKSPRETAILLGAALREGFILPIGDAYKLMEIEVEGLSDRLIAEYKFVHDRIQQAVYSLIAEADRQAVHLRLGQLLLANISDEERDRKIFDIVNQLNKGRILIDERSSLDELAILNLLAGKKAKASAAYQPAFNYLQIGLTTLEHDSWQNNYDLTLELYLEAAETAYLSGSFDDMESLAETVKQEAKTLLDKTKVYEVKIESYYARNQPQEALNTALYLLKLLEIYFPENPSQSDVMQAFQETQSVLENYNYSDLLGMPIMTDKLCLTAMKVLSSSFAASYITDPNLCSLIILQKIRLSLKYGNSTETGFVYACYAQRLCNAWGDIDRGYRYGQLALDFLSHFNVKKIASRVMLMVYDHVILLKEHIKSTLSPMVLGYQTGVEIGDFPFAAMSGYCYCLHSYVIGLELNLLEREFAQYAHAINRIEQKIVLNWQKIYWQSILNLMEKSEETTILKGQAYDEDRMLPIHIEAKDGASFLHIYFNKLMLNFVFCKEEKSLEYAVKLEEYKDISAGILTGIYQMYDSLARLAVYPSASEDDRQQILETVATNQTKMENWAHHAPMNYQHKYYLVEAERARVLDKNGDAREYYDRAIALAKANEYLNEEALANELAGRYYLSRNQNSLAQLYLKEAHYAYQRWGAVAKVRDLETRYSEFFLSTKSSTLTISNTSSRDTSSGSTELLDIATVIKSTNALSSEIVLEKLLANLMNILIENAGAGRGILILPSNEDLLIEAIKETDSENVLVLQSIPIEAFPKLSSKIVRYVARTGETVVLNNAMNEGDFTNDPYTQQYQCQSILCTPLINQSNISGIIYLENNLATNTFTKDRLELLRILSSQAAISIENARLYAQLEDYSESLEQKVEERTQELSQTVEVLKLTQAELKIENELLKSGEEPSTFDYQVGGSLSIDAPTYVVRSADRQLYKALIKGEFCTILNSRQMGKSSLRVQMVKQLKNTGINCVAIDLTGISDRQVRPEHWYAGLAYLLVKAFRLSDSVNLRSWWRDRDLLSSSQRFSEFIETVLLPNISGKIAIFIDEIDTVLNLDFDTDPLFKILRYCYNQRAEIPDYNRLTFILLGAASPYQLIQSKSSTPFNIGQKIELAYFRKHEVQPLLYGLSERVTNPQTLLTEILAWTGGQPFLTQKLCRLIRNDSSTLPSNREGEWVEELVRSHILTDWETQDEPQHLRTIRDYLLQDKQKAVRLLEIYGQILEKTEAIAIDNVEQADLLMSGLVINKRGVLQVGNRIYESIFDRAWIAKTLHRLKL</sequence>
<proteinExistence type="predicted"/>
<dbReference type="Gene3D" id="1.10.510.10">
    <property type="entry name" value="Transferase(Phosphotransferase) domain 1"/>
    <property type="match status" value="1"/>
</dbReference>
<dbReference type="GO" id="GO:0005524">
    <property type="term" value="F:ATP binding"/>
    <property type="evidence" value="ECO:0007669"/>
    <property type="project" value="InterPro"/>
</dbReference>
<dbReference type="Pfam" id="PF14516">
    <property type="entry name" value="AAA_35"/>
    <property type="match status" value="1"/>
</dbReference>
<evidence type="ECO:0000313" key="2">
    <source>
        <dbReference type="EMBL" id="OJJ25649.1"/>
    </source>
</evidence>
<comment type="caution">
    <text evidence="2">The sequence shown here is derived from an EMBL/GenBank/DDBJ whole genome shotgun (WGS) entry which is preliminary data.</text>
</comment>
<dbReference type="Pfam" id="PF13191">
    <property type="entry name" value="AAA_16"/>
    <property type="match status" value="1"/>
</dbReference>
<reference evidence="2" key="1">
    <citation type="submission" date="2016-10" db="EMBL/GenBank/DDBJ databases">
        <title>CRISPR-Cas defence system in Roseofilum reptotaenium: evidence of a bacteriophage-cyanobacterium arms race in the coral black band disease.</title>
        <authorList>
            <person name="Buerger P."/>
            <person name="Wood-Charlson E.M."/>
            <person name="Weynberg K.D."/>
            <person name="Willis B."/>
            <person name="Van Oppen M.J."/>
        </authorList>
    </citation>
    <scope>NUCLEOTIDE SEQUENCE [LARGE SCALE GENOMIC DNA]</scope>
    <source>
        <strain evidence="2">AO1-A</strain>
    </source>
</reference>
<evidence type="ECO:0000313" key="3">
    <source>
        <dbReference type="Proteomes" id="UP000183940"/>
    </source>
</evidence>
<dbReference type="Pfam" id="PF01590">
    <property type="entry name" value="GAF"/>
    <property type="match status" value="1"/>
</dbReference>
<dbReference type="InterPro" id="IPR041664">
    <property type="entry name" value="AAA_16"/>
</dbReference>
<protein>
    <recommendedName>
        <fullName evidence="1">Protein kinase domain-containing protein</fullName>
    </recommendedName>
</protein>
<dbReference type="Proteomes" id="UP000183940">
    <property type="component" value="Unassembled WGS sequence"/>
</dbReference>
<dbReference type="CDD" id="cd14014">
    <property type="entry name" value="STKc_PknB_like"/>
    <property type="match status" value="1"/>
</dbReference>
<dbReference type="InterPro" id="IPR029016">
    <property type="entry name" value="GAF-like_dom_sf"/>
</dbReference>
<keyword evidence="3" id="KW-1185">Reference proteome</keyword>
<dbReference type="SUPFAM" id="SSF52540">
    <property type="entry name" value="P-loop containing nucleoside triphosphate hydrolases"/>
    <property type="match status" value="2"/>
</dbReference>
<dbReference type="InterPro" id="IPR027417">
    <property type="entry name" value="P-loop_NTPase"/>
</dbReference>
<dbReference type="SUPFAM" id="SSF55781">
    <property type="entry name" value="GAF domain-like"/>
    <property type="match status" value="1"/>
</dbReference>
<evidence type="ECO:0000259" key="1">
    <source>
        <dbReference type="PROSITE" id="PS50011"/>
    </source>
</evidence>
<dbReference type="PROSITE" id="PS50011">
    <property type="entry name" value="PROTEIN_KINASE_DOM"/>
    <property type="match status" value="1"/>
</dbReference>
<dbReference type="Gene3D" id="3.30.200.20">
    <property type="entry name" value="Phosphorylase Kinase, domain 1"/>
    <property type="match status" value="1"/>
</dbReference>
<dbReference type="GO" id="GO:0004672">
    <property type="term" value="F:protein kinase activity"/>
    <property type="evidence" value="ECO:0007669"/>
    <property type="project" value="InterPro"/>
</dbReference>
<organism evidence="2 3">
    <name type="scientific">Roseofilum reptotaenium AO1-A</name>
    <dbReference type="NCBI Taxonomy" id="1925591"/>
    <lineage>
        <taxon>Bacteria</taxon>
        <taxon>Bacillati</taxon>
        <taxon>Cyanobacteriota</taxon>
        <taxon>Cyanophyceae</taxon>
        <taxon>Desertifilales</taxon>
        <taxon>Desertifilaceae</taxon>
        <taxon>Roseofilum</taxon>
    </lineage>
</organism>
<dbReference type="STRING" id="1925591.BI308_10000"/>
<dbReference type="Gene3D" id="3.40.50.300">
    <property type="entry name" value="P-loop containing nucleotide triphosphate hydrolases"/>
    <property type="match status" value="2"/>
</dbReference>
<dbReference type="SMART" id="SM00065">
    <property type="entry name" value="GAF"/>
    <property type="match status" value="1"/>
</dbReference>
<accession>A0A1L9QSM1</accession>
<dbReference type="Gene3D" id="3.30.450.40">
    <property type="match status" value="1"/>
</dbReference>
<dbReference type="Pfam" id="PF00069">
    <property type="entry name" value="Pkinase"/>
    <property type="match status" value="1"/>
</dbReference>
<dbReference type="EMBL" id="MLAW01000014">
    <property type="protein sequence ID" value="OJJ25649.1"/>
    <property type="molecule type" value="Genomic_DNA"/>
</dbReference>
<feature type="domain" description="Protein kinase" evidence="1">
    <location>
        <begin position="7"/>
        <end position="285"/>
    </location>
</feature>
<dbReference type="InterPro" id="IPR011009">
    <property type="entry name" value="Kinase-like_dom_sf"/>
</dbReference>
<dbReference type="InterPro" id="IPR000719">
    <property type="entry name" value="Prot_kinase_dom"/>
</dbReference>
<dbReference type="InterPro" id="IPR003018">
    <property type="entry name" value="GAF"/>
</dbReference>
<name>A0A1L9QSM1_9CYAN</name>
<dbReference type="PANTHER" id="PTHR43642:SF1">
    <property type="entry name" value="HYBRID SIGNAL TRANSDUCTION HISTIDINE KINASE G"/>
    <property type="match status" value="1"/>
</dbReference>
<dbReference type="InterPro" id="IPR053159">
    <property type="entry name" value="Hybrid_Histidine_Kinase"/>
</dbReference>